<organism evidence="2 3">
    <name type="scientific">Ralstonia phage phiAp1</name>
    <dbReference type="NCBI Taxonomy" id="2783867"/>
    <lineage>
        <taxon>Viruses</taxon>
        <taxon>Duplodnaviria</taxon>
        <taxon>Heunggongvirae</taxon>
        <taxon>Uroviricota</taxon>
        <taxon>Caudoviricetes</taxon>
        <taxon>Autographivirales</taxon>
        <taxon>Autoscriptoviridae</taxon>
        <taxon>Ayakvirus</taxon>
        <taxon>Ayakvirus Ap1</taxon>
    </lineage>
</organism>
<dbReference type="SUPFAM" id="SSF53098">
    <property type="entry name" value="Ribonuclease H-like"/>
    <property type="match status" value="1"/>
</dbReference>
<dbReference type="GO" id="GO:0003676">
    <property type="term" value="F:nucleic acid binding"/>
    <property type="evidence" value="ECO:0007669"/>
    <property type="project" value="InterPro"/>
</dbReference>
<dbReference type="InterPro" id="IPR038720">
    <property type="entry name" value="YprB_RNase_H-like_dom"/>
</dbReference>
<protein>
    <submittedName>
        <fullName evidence="2">DNA polymerase III epsilon subunit</fullName>
    </submittedName>
</protein>
<dbReference type="EMBL" id="KY117485">
    <property type="protein sequence ID" value="APU03173.1"/>
    <property type="molecule type" value="Genomic_DNA"/>
</dbReference>
<dbReference type="Pfam" id="PF13482">
    <property type="entry name" value="RNase_H_2"/>
    <property type="match status" value="1"/>
</dbReference>
<dbReference type="Gene3D" id="3.30.420.10">
    <property type="entry name" value="Ribonuclease H-like superfamily/Ribonuclease H"/>
    <property type="match status" value="1"/>
</dbReference>
<gene>
    <name evidence="2" type="ORF">phiAp1_32</name>
</gene>
<keyword evidence="3" id="KW-1185">Reference proteome</keyword>
<accession>A0A1L7DSA9</accession>
<sequence>MTKHVGPKILTIDIETSPLLARVWGLWDQNVPLNMIQDDWSVLSYSAKWLHEDRVMYKDTFHKRNQRDDKALLKLIWNLLNEADIVVGQNSIKFDSKKINARFAMAGMRPPSPYRQVDTMREARRHFGFTSNKLEYLTDKLCTKYKKLKHARFPGNELWIQYMLRNPLAQQEMQEYNEQDVRATEELYLILLPWIKGHPNVNLYQADAVVSVACPNCGSHDLKPKGWRTTQLGRYRRYLCGGCGSWPHGRKSIITKESRENLLGNVA</sequence>
<evidence type="ECO:0000313" key="2">
    <source>
        <dbReference type="EMBL" id="APU03173.1"/>
    </source>
</evidence>
<reference evidence="3" key="1">
    <citation type="submission" date="2016-11" db="EMBL/GenBank/DDBJ databases">
        <authorList>
            <person name="Xavier A.S."/>
            <person name="Silva F.P."/>
            <person name="Vidigal P.M.P."/>
            <person name="Lima T.T.M."/>
            <person name="Souza F.O."/>
            <person name="Alfenas-Zerbini P."/>
        </authorList>
    </citation>
    <scope>NUCLEOTIDE SEQUENCE [LARGE SCALE GENOMIC DNA]</scope>
</reference>
<dbReference type="Proteomes" id="UP000221958">
    <property type="component" value="Segment"/>
</dbReference>
<dbReference type="InterPro" id="IPR012337">
    <property type="entry name" value="RNaseH-like_sf"/>
</dbReference>
<name>A0A1L7DSA9_9CAUD</name>
<evidence type="ECO:0000259" key="1">
    <source>
        <dbReference type="Pfam" id="PF13482"/>
    </source>
</evidence>
<proteinExistence type="predicted"/>
<feature type="domain" description="YprB ribonuclease H-like" evidence="1">
    <location>
        <begin position="59"/>
        <end position="188"/>
    </location>
</feature>
<evidence type="ECO:0000313" key="3">
    <source>
        <dbReference type="Proteomes" id="UP000221958"/>
    </source>
</evidence>
<dbReference type="InterPro" id="IPR036397">
    <property type="entry name" value="RNaseH_sf"/>
</dbReference>